<reference evidence="1 2" key="1">
    <citation type="journal article" date="2012" name="Appl. Environ. Microbiol.">
        <title>Short-read sequencing for genomic analysis of the brown rot fungus Fibroporia radiculosa.</title>
        <authorList>
            <person name="Tang J.D."/>
            <person name="Perkins A.D."/>
            <person name="Sonstegard T.S."/>
            <person name="Schroeder S.G."/>
            <person name="Burgess S.C."/>
            <person name="Diehl S.V."/>
        </authorList>
    </citation>
    <scope>NUCLEOTIDE SEQUENCE [LARGE SCALE GENOMIC DNA]</scope>
    <source>
        <strain evidence="1 2">TFFH 294</strain>
    </source>
</reference>
<name>J7RGV6_9APHY</name>
<accession>J7RGV6</accession>
<dbReference type="RefSeq" id="XP_012177600.1">
    <property type="nucleotide sequence ID" value="XM_012322210.1"/>
</dbReference>
<keyword evidence="2" id="KW-1185">Reference proteome</keyword>
<dbReference type="AlphaFoldDB" id="J7RGV6"/>
<dbReference type="OrthoDB" id="2780918at2759"/>
<evidence type="ECO:0008006" key="3">
    <source>
        <dbReference type="Google" id="ProtNLM"/>
    </source>
</evidence>
<proteinExistence type="predicted"/>
<dbReference type="Proteomes" id="UP000006352">
    <property type="component" value="Unassembled WGS sequence"/>
</dbReference>
<dbReference type="GeneID" id="24093228"/>
<gene>
    <name evidence="1" type="ORF">FIBRA_00311</name>
</gene>
<dbReference type="InParanoid" id="J7RGV6"/>
<dbReference type="STRING" id="599839.J7RGV6"/>
<dbReference type="InterPro" id="IPR032675">
    <property type="entry name" value="LRR_dom_sf"/>
</dbReference>
<organism evidence="1 2">
    <name type="scientific">Fibroporia radiculosa</name>
    <dbReference type="NCBI Taxonomy" id="599839"/>
    <lineage>
        <taxon>Eukaryota</taxon>
        <taxon>Fungi</taxon>
        <taxon>Dikarya</taxon>
        <taxon>Basidiomycota</taxon>
        <taxon>Agaricomycotina</taxon>
        <taxon>Agaricomycetes</taxon>
        <taxon>Polyporales</taxon>
        <taxon>Fibroporiaceae</taxon>
        <taxon>Fibroporia</taxon>
    </lineage>
</organism>
<evidence type="ECO:0000313" key="2">
    <source>
        <dbReference type="Proteomes" id="UP000006352"/>
    </source>
</evidence>
<protein>
    <recommendedName>
        <fullName evidence="3">F-box domain-containing protein</fullName>
    </recommendedName>
</protein>
<dbReference type="Gene3D" id="3.80.10.10">
    <property type="entry name" value="Ribonuclease Inhibitor"/>
    <property type="match status" value="1"/>
</dbReference>
<sequence length="511" mass="57596">MSINLCSLNDDVLAYIVSFLATQDAVRLSLSSRRIYPTARRHSLSTISIHNPVALSRVAAYMLEDASNRLCFVREFRATENAFPIESIKPEDGFDSYFWTHGYQRDHSGAHAIADLLESAPNIRYIHLEDVEWMIKTEPRLGRALAALPALSHVYLYGVGSTSLRFLAQMNSTPCILVLQHRFEWSFKRKDLFPFAHSHSLRRLQEIELASFKHGSTAIPNHGFQLPIVYRLKLTDCHVPSSAIVRMFPNVRELSLCNVVVTSEDGSEVCWPKLDRADGRLLDFSIWNVTSRVRFLRLSLLSIDDPIEENSNGEIYTETIARIVGVVHNTCPVILDITVHGIKYHHWIKWADVIYAAPSLRCLILEMDIKDCSSSLTWIGTFVEAISHSDIISVQLRVAICGSETSYTINQTVEQWTPSYASHRLKTQYISIVSTHPMKDENDSGTTLVAPAQIWWRISGSGEDRVVRKISSEIGERLHAYVMSPAFDPSAPFNGIFFMSINAGILITSGV</sequence>
<dbReference type="SUPFAM" id="SSF52047">
    <property type="entry name" value="RNI-like"/>
    <property type="match status" value="1"/>
</dbReference>
<dbReference type="HOGENOM" id="CLU_590572_0_0_1"/>
<evidence type="ECO:0000313" key="1">
    <source>
        <dbReference type="EMBL" id="CCL98317.1"/>
    </source>
</evidence>
<dbReference type="EMBL" id="HE796876">
    <property type="protein sequence ID" value="CCL98317.1"/>
    <property type="molecule type" value="Genomic_DNA"/>
</dbReference>